<dbReference type="PANTHER" id="PTHR15729:SF3">
    <property type="entry name" value="RHO GTPASE-ACTIVATING PROTEIN 31"/>
    <property type="match status" value="1"/>
</dbReference>
<sequence>MFKEHHRKVLFEKCFTLIYTIMAVKYLSLHISFSYGRSKENEILTCNGDTAFLEVRVQQAVVEFILNHMDQIFNNKPGQSIPKEEGQSSACEPPYVMTNFAAPGQYAPMKLMSLEEAQARTLNAKHPARRECPQESDAAEGSTTDAKMYHTVIDMPSNKRSFSGKSKKWKTIFSLGGSTNDTKRKLTWNGSVFIKSSKLAEKATIRPAKSMDSLCSLSKDDGEFKQPTKAHISAAPAFKSHTLDSNCSYDLSKEDEEWNLEPENMLGATADIPNPKKKGNKGDSLPRQRKLPEQLKVFKGDDHCHPTSPKNRRMLYSGNTNSGSSRTSFPGKLFPLESSAQHPCKALNISEPFAVSVPLRVSAVISSNSTLCRVLDKDKHSHPLPEPISEAPVSEKNRGRRSSSTLKKEGVQAGSSRKVEAACSMEARKGENTDLKESSSKGVISEPQLLLPVRAKHAPCRPPHLQTQPTSSSTLEQNETGQETLCQAHMATLLPKELVGSEKRLVTPQKHHSGLRKLTKTDEKASGKRMDQDWDGIDYDLKEIKSSVDVAQDKPKAKLMAKSKSSSLLNDRSNSLTLNDNHHTANFFTLRDMPVRQLSFDWDSRHYTEFKEDSNTSPVQSFDAYDELNKPDLPLTEKSDTISNMPLPVPQSQHKCPEYGKTHSNTTQNRNAMTREQPNVPNDELKIKEAFDPVSVKIKMETVNKNEHKGDRQKIDPKRRSMSLSQSINKSPSFLELADNDDEESLGDNMGDLELVEPWEDNSGTKHWVTSPLHSPKTLNFFQSQEELLSCLMGESYKSNKYVREGKKNELGDGNSTEISPGKSLQVHHHKNTHDENTQPPNWENIPANEVKPKFKGKDEKLSKQKNNCSFQRPKRQRSQDSSCMENTKENSVTKQRPRSLNLNLETLYIKDASEQENFDFLPGISLNQKSLPKYGCSSTELKKFLCNRQASMRRNSAPVSVSSVRTSFMIKTSQANAVPVKLPKIQYSQIPQPLPANNADSCPNKELENDPTGSSKMNKETTSPLLCIRNSDVNVESSQPALANPGKVSNGYPTVWPQKPSEFRNTSHGDAFGDFARLERPTVMKRPSFRARPNRPQSLILFTPPFPSMDCPPAADDDKILLSPIKSPTEMMASDVLSKELAEFEDVSLRRKMTMPKSGQRLETSTSCFYQPQRRSMIFDSRGNRQNE</sequence>
<organism evidence="3 4">
    <name type="scientific">Paramormyrops kingsleyae</name>
    <dbReference type="NCBI Taxonomy" id="1676925"/>
    <lineage>
        <taxon>Eukaryota</taxon>
        <taxon>Metazoa</taxon>
        <taxon>Chordata</taxon>
        <taxon>Craniata</taxon>
        <taxon>Vertebrata</taxon>
        <taxon>Euteleostomi</taxon>
        <taxon>Actinopterygii</taxon>
        <taxon>Neopterygii</taxon>
        <taxon>Teleostei</taxon>
        <taxon>Osteoglossocephala</taxon>
        <taxon>Osteoglossomorpha</taxon>
        <taxon>Osteoglossiformes</taxon>
        <taxon>Mormyridae</taxon>
        <taxon>Paramormyrops</taxon>
    </lineage>
</organism>
<proteinExistence type="predicted"/>
<feature type="region of interest" description="Disordered" evidence="2">
    <location>
        <begin position="808"/>
        <end position="898"/>
    </location>
</feature>
<feature type="region of interest" description="Disordered" evidence="2">
    <location>
        <begin position="992"/>
        <end position="1022"/>
    </location>
</feature>
<feature type="region of interest" description="Disordered" evidence="2">
    <location>
        <begin position="704"/>
        <end position="743"/>
    </location>
</feature>
<feature type="compositionally biased region" description="Polar residues" evidence="2">
    <location>
        <begin position="662"/>
        <end position="678"/>
    </location>
</feature>
<feature type="compositionally biased region" description="Polar residues" evidence="2">
    <location>
        <begin position="722"/>
        <end position="732"/>
    </location>
</feature>
<feature type="compositionally biased region" description="Basic and acidic residues" evidence="2">
    <location>
        <begin position="704"/>
        <end position="719"/>
    </location>
</feature>
<dbReference type="GO" id="GO:0007264">
    <property type="term" value="P:small GTPase-mediated signal transduction"/>
    <property type="evidence" value="ECO:0007669"/>
    <property type="project" value="TreeGrafter"/>
</dbReference>
<dbReference type="GeneTree" id="ENSGT00940000159458"/>
<protein>
    <submittedName>
        <fullName evidence="3">Rho GTPase activating protein 31</fullName>
    </submittedName>
</protein>
<evidence type="ECO:0000256" key="2">
    <source>
        <dbReference type="SAM" id="MobiDB-lite"/>
    </source>
</evidence>
<dbReference type="GO" id="GO:0030027">
    <property type="term" value="C:lamellipodium"/>
    <property type="evidence" value="ECO:0007669"/>
    <property type="project" value="TreeGrafter"/>
</dbReference>
<feature type="region of interest" description="Disordered" evidence="2">
    <location>
        <begin position="506"/>
        <end position="529"/>
    </location>
</feature>
<reference evidence="3" key="1">
    <citation type="submission" date="2025-08" db="UniProtKB">
        <authorList>
            <consortium name="Ensembl"/>
        </authorList>
    </citation>
    <scope>IDENTIFICATION</scope>
</reference>
<accession>A0A3B3SZH7</accession>
<feature type="compositionally biased region" description="Polar residues" evidence="2">
    <location>
        <begin position="880"/>
        <end position="898"/>
    </location>
</feature>
<dbReference type="PANTHER" id="PTHR15729">
    <property type="entry name" value="CDC42 GTPASE-ACTIVATING PROTEIN"/>
    <property type="match status" value="1"/>
</dbReference>
<feature type="compositionally biased region" description="Basic and acidic residues" evidence="2">
    <location>
        <begin position="426"/>
        <end position="439"/>
    </location>
</feature>
<evidence type="ECO:0000313" key="4">
    <source>
        <dbReference type="Proteomes" id="UP000261540"/>
    </source>
</evidence>
<feature type="compositionally biased region" description="Basic residues" evidence="2">
    <location>
        <begin position="509"/>
        <end position="518"/>
    </location>
</feature>
<reference evidence="3" key="2">
    <citation type="submission" date="2025-09" db="UniProtKB">
        <authorList>
            <consortium name="Ensembl"/>
        </authorList>
    </citation>
    <scope>IDENTIFICATION</scope>
</reference>
<evidence type="ECO:0000256" key="1">
    <source>
        <dbReference type="ARBA" id="ARBA00022468"/>
    </source>
</evidence>
<dbReference type="Proteomes" id="UP000261540">
    <property type="component" value="Unplaced"/>
</dbReference>
<dbReference type="InterPro" id="IPR051576">
    <property type="entry name" value="PX-Rho_GAP"/>
</dbReference>
<feature type="compositionally biased region" description="Low complexity" evidence="2">
    <location>
        <begin position="317"/>
        <end position="328"/>
    </location>
</feature>
<keyword evidence="4" id="KW-1185">Reference proteome</keyword>
<feature type="compositionally biased region" description="Basic and acidic residues" evidence="2">
    <location>
        <begin position="519"/>
        <end position="529"/>
    </location>
</feature>
<name>A0A3B3SZH7_9TELE</name>
<feature type="region of interest" description="Disordered" evidence="2">
    <location>
        <begin position="459"/>
        <end position="481"/>
    </location>
</feature>
<keyword evidence="1" id="KW-0343">GTPase activation</keyword>
<feature type="region of interest" description="Disordered" evidence="2">
    <location>
        <begin position="265"/>
        <end position="330"/>
    </location>
</feature>
<dbReference type="Ensembl" id="ENSPKIT00000017118.1">
    <property type="protein sequence ID" value="ENSPKIP00000036177.1"/>
    <property type="gene ID" value="ENSPKIG00000014842.1"/>
</dbReference>
<evidence type="ECO:0000313" key="3">
    <source>
        <dbReference type="Ensembl" id="ENSPKIP00000036177.1"/>
    </source>
</evidence>
<feature type="region of interest" description="Disordered" evidence="2">
    <location>
        <begin position="378"/>
        <end position="443"/>
    </location>
</feature>
<feature type="compositionally biased region" description="Basic and acidic residues" evidence="2">
    <location>
        <begin position="851"/>
        <end position="863"/>
    </location>
</feature>
<feature type="compositionally biased region" description="Polar residues" evidence="2">
    <location>
        <begin position="465"/>
        <end position="481"/>
    </location>
</feature>
<dbReference type="GO" id="GO:0005096">
    <property type="term" value="F:GTPase activator activity"/>
    <property type="evidence" value="ECO:0007669"/>
    <property type="project" value="UniProtKB-KW"/>
</dbReference>
<feature type="region of interest" description="Disordered" evidence="2">
    <location>
        <begin position="651"/>
        <end position="678"/>
    </location>
</feature>
<feature type="compositionally biased region" description="Polar residues" evidence="2">
    <location>
        <begin position="1012"/>
        <end position="1022"/>
    </location>
</feature>
<dbReference type="AlphaFoldDB" id="A0A3B3SZH7"/>
<feature type="compositionally biased region" description="Basic and acidic residues" evidence="2">
    <location>
        <begin position="280"/>
        <end position="305"/>
    </location>
</feature>